<dbReference type="EnsemblMetazoa" id="CJA29193.1">
    <property type="protein sequence ID" value="CJA29193.1"/>
    <property type="gene ID" value="WBGene00184767"/>
</dbReference>
<organism evidence="2 3">
    <name type="scientific">Caenorhabditis japonica</name>
    <dbReference type="NCBI Taxonomy" id="281687"/>
    <lineage>
        <taxon>Eukaryota</taxon>
        <taxon>Metazoa</taxon>
        <taxon>Ecdysozoa</taxon>
        <taxon>Nematoda</taxon>
        <taxon>Chromadorea</taxon>
        <taxon>Rhabditida</taxon>
        <taxon>Rhabditina</taxon>
        <taxon>Rhabditomorpha</taxon>
        <taxon>Rhabditoidea</taxon>
        <taxon>Rhabditidae</taxon>
        <taxon>Peloderinae</taxon>
        <taxon>Caenorhabditis</taxon>
    </lineage>
</organism>
<protein>
    <submittedName>
        <fullName evidence="2">Uncharacterized protein</fullName>
    </submittedName>
</protein>
<accession>A0A8R1IA36</accession>
<reference evidence="3" key="1">
    <citation type="submission" date="2010-08" db="EMBL/GenBank/DDBJ databases">
        <authorList>
            <consortium name="Caenorhabditis japonica Sequencing Consortium"/>
            <person name="Wilson R.K."/>
        </authorList>
    </citation>
    <scope>NUCLEOTIDE SEQUENCE [LARGE SCALE GENOMIC DNA]</scope>
    <source>
        <strain evidence="3">DF5081</strain>
    </source>
</reference>
<evidence type="ECO:0000313" key="2">
    <source>
        <dbReference type="EnsemblMetazoa" id="CJA29193.1"/>
    </source>
</evidence>
<dbReference type="Proteomes" id="UP000005237">
    <property type="component" value="Unassembled WGS sequence"/>
</dbReference>
<sequence>MIVMKFSLMAYQKLRERLVINALKTINPTLKQADDEDQLKRRSSITKIFRISRKQRRPPREDSSSEYTNSTQKLLKSNQKNKTKKNC</sequence>
<name>A0A8R1IA36_CAEJA</name>
<evidence type="ECO:0000256" key="1">
    <source>
        <dbReference type="SAM" id="MobiDB-lite"/>
    </source>
</evidence>
<proteinExistence type="predicted"/>
<reference evidence="2" key="2">
    <citation type="submission" date="2022-06" db="UniProtKB">
        <authorList>
            <consortium name="EnsemblMetazoa"/>
        </authorList>
    </citation>
    <scope>IDENTIFICATION</scope>
    <source>
        <strain evidence="2">DF5081</strain>
    </source>
</reference>
<evidence type="ECO:0000313" key="3">
    <source>
        <dbReference type="Proteomes" id="UP000005237"/>
    </source>
</evidence>
<feature type="compositionally biased region" description="Polar residues" evidence="1">
    <location>
        <begin position="65"/>
        <end position="78"/>
    </location>
</feature>
<dbReference type="AlphaFoldDB" id="A0A8R1IA36"/>
<keyword evidence="3" id="KW-1185">Reference proteome</keyword>
<feature type="region of interest" description="Disordered" evidence="1">
    <location>
        <begin position="47"/>
        <end position="87"/>
    </location>
</feature>